<protein>
    <submittedName>
        <fullName evidence="5">Aminotransferase class I/II-fold pyridoxal phosphate-dependent enzyme</fullName>
    </submittedName>
</protein>
<dbReference type="PANTHER" id="PTHR42832">
    <property type="entry name" value="AMINO ACID AMINOTRANSFERASE"/>
    <property type="match status" value="1"/>
</dbReference>
<keyword evidence="2 5" id="KW-0032">Aminotransferase</keyword>
<evidence type="ECO:0000256" key="3">
    <source>
        <dbReference type="ARBA" id="ARBA00022679"/>
    </source>
</evidence>
<comment type="caution">
    <text evidence="5">The sequence shown here is derived from an EMBL/GenBank/DDBJ whole genome shotgun (WGS) entry which is preliminary data.</text>
</comment>
<dbReference type="EMBL" id="JAAQPH010000018">
    <property type="protein sequence ID" value="NIA71006.1"/>
    <property type="molecule type" value="Genomic_DNA"/>
</dbReference>
<sequence>MADRRSLQAFHPFARLSRLLDRNRPGGAGDPILLSIGEPKNQPPGFVAEEIAAQAASWSRYPLPRGTDGYREACTDWLNRRYALPEGLLSPARSVLPLPGSREGLFFSLLAAAQDHQGAEPPVVLMPNPFYHVYAGAAVAVGAEPVLVPCTAENGFLPDYAALDRDILDRAIFCFLCSPANPHGAAADLEQLGNLIALARRHDFIVAFDECYAEIYDDQPPAGALQAAALSGSGEDALDRVLVFHSLSKRSSAPGLRCGFVAGPAKLIDGIDMALRVGGAGVPHPVLAAGTRLWREESHVEANRAYYRENFALAEHLLGNRFGFRKPDGGFFLWLDVGDGEAAALKLWREAGVRVVPGAYMSEADANGHNPGQRYIRVALVYDAATTEEGLRRIVQVLASDSETPPPASVMAAATGD</sequence>
<evidence type="ECO:0000313" key="6">
    <source>
        <dbReference type="Proteomes" id="UP000761264"/>
    </source>
</evidence>
<dbReference type="CDD" id="cd00609">
    <property type="entry name" value="AAT_like"/>
    <property type="match status" value="1"/>
</dbReference>
<comment type="cofactor">
    <cofactor evidence="1">
        <name>pyridoxal 5'-phosphate</name>
        <dbReference type="ChEBI" id="CHEBI:597326"/>
    </cofactor>
</comment>
<dbReference type="InterPro" id="IPR015421">
    <property type="entry name" value="PyrdxlP-dep_Trfase_major"/>
</dbReference>
<evidence type="ECO:0000259" key="4">
    <source>
        <dbReference type="Pfam" id="PF00155"/>
    </source>
</evidence>
<gene>
    <name evidence="5" type="ORF">HBA54_20610</name>
</gene>
<dbReference type="GO" id="GO:0008483">
    <property type="term" value="F:transaminase activity"/>
    <property type="evidence" value="ECO:0007669"/>
    <property type="project" value="UniProtKB-KW"/>
</dbReference>
<dbReference type="AlphaFoldDB" id="A0A967F0S1"/>
<evidence type="ECO:0000313" key="5">
    <source>
        <dbReference type="EMBL" id="NIA71006.1"/>
    </source>
</evidence>
<accession>A0A967F0S1</accession>
<dbReference type="GO" id="GO:0030170">
    <property type="term" value="F:pyridoxal phosphate binding"/>
    <property type="evidence" value="ECO:0007669"/>
    <property type="project" value="InterPro"/>
</dbReference>
<dbReference type="Gene3D" id="3.40.640.10">
    <property type="entry name" value="Type I PLP-dependent aspartate aminotransferase-like (Major domain)"/>
    <property type="match status" value="1"/>
</dbReference>
<evidence type="ECO:0000256" key="1">
    <source>
        <dbReference type="ARBA" id="ARBA00001933"/>
    </source>
</evidence>
<dbReference type="RefSeq" id="WP_167228197.1">
    <property type="nucleotide sequence ID" value="NZ_JAAQPH010000018.1"/>
</dbReference>
<dbReference type="InterPro" id="IPR015422">
    <property type="entry name" value="PyrdxlP-dep_Trfase_small"/>
</dbReference>
<reference evidence="5" key="1">
    <citation type="submission" date="2020-03" db="EMBL/GenBank/DDBJ databases">
        <title>Genome of Pelagibius litoralis DSM 21314T.</title>
        <authorList>
            <person name="Wang G."/>
        </authorList>
    </citation>
    <scope>NUCLEOTIDE SEQUENCE</scope>
    <source>
        <strain evidence="5">DSM 21314</strain>
    </source>
</reference>
<keyword evidence="6" id="KW-1185">Reference proteome</keyword>
<dbReference type="PANTHER" id="PTHR42832:SF3">
    <property type="entry name" value="L-GLUTAMINE--4-(METHYLSULFANYL)-2-OXOBUTANOATE AMINOTRANSFERASE"/>
    <property type="match status" value="1"/>
</dbReference>
<dbReference type="Gene3D" id="3.90.1150.10">
    <property type="entry name" value="Aspartate Aminotransferase, domain 1"/>
    <property type="match status" value="1"/>
</dbReference>
<dbReference type="Pfam" id="PF00155">
    <property type="entry name" value="Aminotran_1_2"/>
    <property type="match status" value="1"/>
</dbReference>
<dbReference type="InterPro" id="IPR004839">
    <property type="entry name" value="Aminotransferase_I/II_large"/>
</dbReference>
<keyword evidence="3" id="KW-0808">Transferase</keyword>
<proteinExistence type="predicted"/>
<dbReference type="SUPFAM" id="SSF53383">
    <property type="entry name" value="PLP-dependent transferases"/>
    <property type="match status" value="1"/>
</dbReference>
<organism evidence="5 6">
    <name type="scientific">Pelagibius litoralis</name>
    <dbReference type="NCBI Taxonomy" id="374515"/>
    <lineage>
        <taxon>Bacteria</taxon>
        <taxon>Pseudomonadati</taxon>
        <taxon>Pseudomonadota</taxon>
        <taxon>Alphaproteobacteria</taxon>
        <taxon>Rhodospirillales</taxon>
        <taxon>Rhodovibrionaceae</taxon>
        <taxon>Pelagibius</taxon>
    </lineage>
</organism>
<dbReference type="InterPro" id="IPR050881">
    <property type="entry name" value="LL-DAP_aminotransferase"/>
</dbReference>
<feature type="domain" description="Aminotransferase class I/classII large" evidence="4">
    <location>
        <begin position="31"/>
        <end position="394"/>
    </location>
</feature>
<name>A0A967F0S1_9PROT</name>
<dbReference type="Proteomes" id="UP000761264">
    <property type="component" value="Unassembled WGS sequence"/>
</dbReference>
<dbReference type="InterPro" id="IPR015424">
    <property type="entry name" value="PyrdxlP-dep_Trfase"/>
</dbReference>
<evidence type="ECO:0000256" key="2">
    <source>
        <dbReference type="ARBA" id="ARBA00022576"/>
    </source>
</evidence>